<gene>
    <name evidence="2" type="ORF">KQX54_017018</name>
</gene>
<evidence type="ECO:0000256" key="1">
    <source>
        <dbReference type="SAM" id="Coils"/>
    </source>
</evidence>
<name>A0AAV7IRJ6_COTGL</name>
<keyword evidence="1" id="KW-0175">Coiled coil</keyword>
<dbReference type="AlphaFoldDB" id="A0AAV7IRJ6"/>
<feature type="coiled-coil region" evidence="1">
    <location>
        <begin position="23"/>
        <end position="50"/>
    </location>
</feature>
<keyword evidence="3" id="KW-1185">Reference proteome</keyword>
<dbReference type="EMBL" id="JAHXZJ010001119">
    <property type="protein sequence ID" value="KAH0555290.1"/>
    <property type="molecule type" value="Genomic_DNA"/>
</dbReference>
<dbReference type="Proteomes" id="UP000826195">
    <property type="component" value="Unassembled WGS sequence"/>
</dbReference>
<organism evidence="2 3">
    <name type="scientific">Cotesia glomerata</name>
    <name type="common">Lepidopteran parasitic wasp</name>
    <name type="synonym">Apanteles glomeratus</name>
    <dbReference type="NCBI Taxonomy" id="32391"/>
    <lineage>
        <taxon>Eukaryota</taxon>
        <taxon>Metazoa</taxon>
        <taxon>Ecdysozoa</taxon>
        <taxon>Arthropoda</taxon>
        <taxon>Hexapoda</taxon>
        <taxon>Insecta</taxon>
        <taxon>Pterygota</taxon>
        <taxon>Neoptera</taxon>
        <taxon>Endopterygota</taxon>
        <taxon>Hymenoptera</taxon>
        <taxon>Apocrita</taxon>
        <taxon>Ichneumonoidea</taxon>
        <taxon>Braconidae</taxon>
        <taxon>Microgastrinae</taxon>
        <taxon>Cotesia</taxon>
    </lineage>
</organism>
<sequence length="88" mass="10481">MNLSDERIGFIANIKTRYDDDDNDNKLNEKIQVEKQKKKSEEEKALLAKEVLYLHRVEKYTFQVLPDYQNQKTQEEVMIFSAKELSLL</sequence>
<comment type="caution">
    <text evidence="2">The sequence shown here is derived from an EMBL/GenBank/DDBJ whole genome shotgun (WGS) entry which is preliminary data.</text>
</comment>
<proteinExistence type="predicted"/>
<accession>A0AAV7IRJ6</accession>
<protein>
    <submittedName>
        <fullName evidence="2">Uncharacterized protein</fullName>
    </submittedName>
</protein>
<evidence type="ECO:0000313" key="2">
    <source>
        <dbReference type="EMBL" id="KAH0555290.1"/>
    </source>
</evidence>
<reference evidence="2 3" key="1">
    <citation type="journal article" date="2021" name="J. Hered.">
        <title>A chromosome-level genome assembly of the parasitoid wasp, Cotesia glomerata (Hymenoptera: Braconidae).</title>
        <authorList>
            <person name="Pinto B.J."/>
            <person name="Weis J.J."/>
            <person name="Gamble T."/>
            <person name="Ode P.J."/>
            <person name="Paul R."/>
            <person name="Zaspel J.M."/>
        </authorList>
    </citation>
    <scope>NUCLEOTIDE SEQUENCE [LARGE SCALE GENOMIC DNA]</scope>
    <source>
        <strain evidence="2">CgM1</strain>
    </source>
</reference>
<evidence type="ECO:0000313" key="3">
    <source>
        <dbReference type="Proteomes" id="UP000826195"/>
    </source>
</evidence>